<gene>
    <name evidence="10" type="ORF">FA14DRAFT_120326</name>
</gene>
<dbReference type="PANTHER" id="PTHR14614:SF39">
    <property type="entry name" value="HISTIDINE PROTEIN METHYLTRANSFERASE 1 HOMOLOG"/>
    <property type="match status" value="1"/>
</dbReference>
<reference evidence="10 11" key="1">
    <citation type="journal article" date="2018" name="Mol. Biol. Evol.">
        <title>Broad Genomic Sampling Reveals a Smut Pathogenic Ancestry of the Fungal Clade Ustilaginomycotina.</title>
        <authorList>
            <person name="Kijpornyongpan T."/>
            <person name="Mondo S.J."/>
            <person name="Barry K."/>
            <person name="Sandor L."/>
            <person name="Lee J."/>
            <person name="Lipzen A."/>
            <person name="Pangilinan J."/>
            <person name="LaButti K."/>
            <person name="Hainaut M."/>
            <person name="Henrissat B."/>
            <person name="Grigoriev I.V."/>
            <person name="Spatafora J.W."/>
            <person name="Aime M.C."/>
        </authorList>
    </citation>
    <scope>NUCLEOTIDE SEQUENCE [LARGE SCALE GENOMIC DNA]</scope>
    <source>
        <strain evidence="10 11">MCA 3882</strain>
    </source>
</reference>
<dbReference type="RefSeq" id="XP_025355556.1">
    <property type="nucleotide sequence ID" value="XM_025496399.1"/>
</dbReference>
<keyword evidence="11" id="KW-1185">Reference proteome</keyword>
<evidence type="ECO:0000256" key="1">
    <source>
        <dbReference type="ARBA" id="ARBA00004123"/>
    </source>
</evidence>
<keyword evidence="6" id="KW-0808">Transferase</keyword>
<dbReference type="EMBL" id="KZ819603">
    <property type="protein sequence ID" value="PWN35254.1"/>
    <property type="molecule type" value="Genomic_DNA"/>
</dbReference>
<dbReference type="Gene3D" id="3.40.50.150">
    <property type="entry name" value="Vaccinia Virus protein VP39"/>
    <property type="match status" value="1"/>
</dbReference>
<dbReference type="GO" id="GO:0018064">
    <property type="term" value="F:protein-L-histidine N-tele-methyltransferase activity"/>
    <property type="evidence" value="ECO:0007669"/>
    <property type="project" value="UniProtKB-EC"/>
</dbReference>
<evidence type="ECO:0000256" key="7">
    <source>
        <dbReference type="ARBA" id="ARBA00022691"/>
    </source>
</evidence>
<dbReference type="OrthoDB" id="1723750at2759"/>
<evidence type="ECO:0000256" key="2">
    <source>
        <dbReference type="ARBA" id="ARBA00004496"/>
    </source>
</evidence>
<evidence type="ECO:0000256" key="6">
    <source>
        <dbReference type="ARBA" id="ARBA00022679"/>
    </source>
</evidence>
<dbReference type="STRING" id="1280837.A0A316VD59"/>
<dbReference type="AlphaFoldDB" id="A0A316VD59"/>
<evidence type="ECO:0000256" key="9">
    <source>
        <dbReference type="ARBA" id="ARBA00038126"/>
    </source>
</evidence>
<comment type="similarity">
    <text evidence="9">Belongs to the methyltransferase superfamily. METTL18 family.</text>
</comment>
<dbReference type="GO" id="GO:0005737">
    <property type="term" value="C:cytoplasm"/>
    <property type="evidence" value="ECO:0007669"/>
    <property type="project" value="UniProtKB-SubCell"/>
</dbReference>
<dbReference type="InterPro" id="IPR019410">
    <property type="entry name" value="Methyltransf_16"/>
</dbReference>
<evidence type="ECO:0000256" key="4">
    <source>
        <dbReference type="ARBA" id="ARBA00022490"/>
    </source>
</evidence>
<dbReference type="GO" id="GO:0032259">
    <property type="term" value="P:methylation"/>
    <property type="evidence" value="ECO:0007669"/>
    <property type="project" value="UniProtKB-KW"/>
</dbReference>
<evidence type="ECO:0000256" key="8">
    <source>
        <dbReference type="ARBA" id="ARBA00023242"/>
    </source>
</evidence>
<evidence type="ECO:0000313" key="11">
    <source>
        <dbReference type="Proteomes" id="UP000245771"/>
    </source>
</evidence>
<accession>A0A316VD59</accession>
<comment type="subcellular location">
    <subcellularLocation>
        <location evidence="2">Cytoplasm</location>
    </subcellularLocation>
    <subcellularLocation>
        <location evidence="1">Nucleus</location>
    </subcellularLocation>
</comment>
<evidence type="ECO:0000313" key="10">
    <source>
        <dbReference type="EMBL" id="PWN35254.1"/>
    </source>
</evidence>
<evidence type="ECO:0000256" key="5">
    <source>
        <dbReference type="ARBA" id="ARBA00022603"/>
    </source>
</evidence>
<evidence type="ECO:0000256" key="3">
    <source>
        <dbReference type="ARBA" id="ARBA00012533"/>
    </source>
</evidence>
<dbReference type="GeneID" id="37018180"/>
<dbReference type="SUPFAM" id="SSF53335">
    <property type="entry name" value="S-adenosyl-L-methionine-dependent methyltransferases"/>
    <property type="match status" value="1"/>
</dbReference>
<dbReference type="InParanoid" id="A0A316VD59"/>
<dbReference type="GO" id="GO:0005634">
    <property type="term" value="C:nucleus"/>
    <property type="evidence" value="ECO:0007669"/>
    <property type="project" value="UniProtKB-SubCell"/>
</dbReference>
<dbReference type="FunCoup" id="A0A316VD59">
    <property type="interactions" value="332"/>
</dbReference>
<dbReference type="Proteomes" id="UP000245771">
    <property type="component" value="Unassembled WGS sequence"/>
</dbReference>
<keyword evidence="7" id="KW-0949">S-adenosyl-L-methionine</keyword>
<keyword evidence="5" id="KW-0489">Methyltransferase</keyword>
<keyword evidence="4" id="KW-0963">Cytoplasm</keyword>
<dbReference type="EC" id="2.1.1.85" evidence="3"/>
<organism evidence="10 11">
    <name type="scientific">Meira miltonrushii</name>
    <dbReference type="NCBI Taxonomy" id="1280837"/>
    <lineage>
        <taxon>Eukaryota</taxon>
        <taxon>Fungi</taxon>
        <taxon>Dikarya</taxon>
        <taxon>Basidiomycota</taxon>
        <taxon>Ustilaginomycotina</taxon>
        <taxon>Exobasidiomycetes</taxon>
        <taxon>Exobasidiales</taxon>
        <taxon>Brachybasidiaceae</taxon>
        <taxon>Meira</taxon>
    </lineage>
</organism>
<sequence length="316" mass="35690">MLDTLITSLPSKLSYTRIEVPVPQSDETFYVYRRDLFDARFQMLHEDEEGSEEEQKKSEEWKSVMAGAATDLVPGVYEGGLKTWECSLDLAGVLAQKLEQSPDFLQNKKVIELGCGTAVPSLYLLSKVLKRGDEKPANLTLQLCDFNEQVLQMVTLPNLLLTWYFHSNEEKEDQGQQGDVELSDEIIDGFLDDLRKYQIDIQFYSGHWEGLTAINAINIDSLPNIILTSETIYSTDTMPILIDTLEEAYKGSLEGETKSDVKSMDRLCLVAAKVVYFGVGGGVYAFEQELKRRQASTKTVWKSEKGVSRVVLQVDW</sequence>
<keyword evidence="8" id="KW-0539">Nucleus</keyword>
<name>A0A316VD59_9BASI</name>
<dbReference type="InterPro" id="IPR029063">
    <property type="entry name" value="SAM-dependent_MTases_sf"/>
</dbReference>
<protein>
    <recommendedName>
        <fullName evidence="3">protein-histidine N-methyltransferase</fullName>
        <ecNumber evidence="3">2.1.1.85</ecNumber>
    </recommendedName>
</protein>
<proteinExistence type="inferred from homology"/>
<dbReference type="PANTHER" id="PTHR14614">
    <property type="entry name" value="HEPATOCELLULAR CARCINOMA-ASSOCIATED ANTIGEN"/>
    <property type="match status" value="1"/>
</dbReference>